<name>A0AAE9SJH9_9SPIR</name>
<feature type="chain" id="PRO_5042058790" description="Secreted protein" evidence="1">
    <location>
        <begin position="23"/>
        <end position="159"/>
    </location>
</feature>
<dbReference type="Proteomes" id="UP001058682">
    <property type="component" value="Chromosome"/>
</dbReference>
<feature type="signal peptide" evidence="1">
    <location>
        <begin position="1"/>
        <end position="22"/>
    </location>
</feature>
<evidence type="ECO:0000313" key="3">
    <source>
        <dbReference type="Proteomes" id="UP001058682"/>
    </source>
</evidence>
<dbReference type="EMBL" id="CP038804">
    <property type="protein sequence ID" value="UTY33976.1"/>
    <property type="molecule type" value="Genomic_DNA"/>
</dbReference>
<sequence>MKNLKKIITVCIFLFVQSLVFAQMANMQLIEGNYEEGFYYVEKNRYLENPKECYPPDQKLYIISFNTGAGPFRYYYFFDNEKQAILAWHVVRTGAGYPFGSTDECKFCYEIRKEYIYTFDSFAFDYCFTGEASNFKDIFSCRRFKGKYQDSRKAMSGDF</sequence>
<reference evidence="2" key="1">
    <citation type="submission" date="2019-04" db="EMBL/GenBank/DDBJ databases">
        <title>Whole genome sequencing of oral phylogroup 2 treponemes.</title>
        <authorList>
            <person name="Chan Y."/>
            <person name="Zeng H.H."/>
            <person name="Yu X.L."/>
            <person name="Leung W.K."/>
            <person name="Watt R.M."/>
        </authorList>
    </citation>
    <scope>NUCLEOTIDE SEQUENCE</scope>
    <source>
        <strain evidence="2">OMZ 835</strain>
    </source>
</reference>
<proteinExistence type="predicted"/>
<dbReference type="RefSeq" id="WP_255817180.1">
    <property type="nucleotide sequence ID" value="NZ_CP038804.1"/>
</dbReference>
<protein>
    <recommendedName>
        <fullName evidence="4">Secreted protein</fullName>
    </recommendedName>
</protein>
<organism evidence="2 3">
    <name type="scientific">Treponema putidum</name>
    <dbReference type="NCBI Taxonomy" id="221027"/>
    <lineage>
        <taxon>Bacteria</taxon>
        <taxon>Pseudomonadati</taxon>
        <taxon>Spirochaetota</taxon>
        <taxon>Spirochaetia</taxon>
        <taxon>Spirochaetales</taxon>
        <taxon>Treponemataceae</taxon>
        <taxon>Treponema</taxon>
    </lineage>
</organism>
<evidence type="ECO:0000313" key="2">
    <source>
        <dbReference type="EMBL" id="UTY33976.1"/>
    </source>
</evidence>
<dbReference type="AlphaFoldDB" id="A0AAE9SJH9"/>
<evidence type="ECO:0000256" key="1">
    <source>
        <dbReference type="SAM" id="SignalP"/>
    </source>
</evidence>
<keyword evidence="1" id="KW-0732">Signal</keyword>
<accession>A0AAE9SJH9</accession>
<evidence type="ECO:0008006" key="4">
    <source>
        <dbReference type="Google" id="ProtNLM"/>
    </source>
</evidence>
<gene>
    <name evidence="2" type="ORF">E4N74_08140</name>
</gene>